<keyword evidence="1" id="KW-1133">Transmembrane helix</keyword>
<dbReference type="AlphaFoldDB" id="A0A238Y6F2"/>
<gene>
    <name evidence="2" type="ORF">SAMN06264855_1314</name>
</gene>
<proteinExistence type="predicted"/>
<evidence type="ECO:0000313" key="2">
    <source>
        <dbReference type="EMBL" id="SNR66381.1"/>
    </source>
</evidence>
<accession>A0A238Y6F2</accession>
<keyword evidence="1" id="KW-0812">Transmembrane</keyword>
<evidence type="ECO:0000313" key="3">
    <source>
        <dbReference type="Proteomes" id="UP000198397"/>
    </source>
</evidence>
<keyword evidence="3" id="KW-1185">Reference proteome</keyword>
<organism evidence="2 3">
    <name type="scientific">Halorubrum vacuolatum</name>
    <name type="common">Natronobacterium vacuolatum</name>
    <dbReference type="NCBI Taxonomy" id="63740"/>
    <lineage>
        <taxon>Archaea</taxon>
        <taxon>Methanobacteriati</taxon>
        <taxon>Methanobacteriota</taxon>
        <taxon>Stenosarchaea group</taxon>
        <taxon>Halobacteria</taxon>
        <taxon>Halobacteriales</taxon>
        <taxon>Haloferacaceae</taxon>
        <taxon>Halorubrum</taxon>
    </lineage>
</organism>
<reference evidence="2 3" key="1">
    <citation type="submission" date="2017-06" db="EMBL/GenBank/DDBJ databases">
        <authorList>
            <person name="Kim H.J."/>
            <person name="Triplett B.A."/>
        </authorList>
    </citation>
    <scope>NUCLEOTIDE SEQUENCE [LARGE SCALE GENOMIC DNA]</scope>
    <source>
        <strain evidence="2 3">DSM 8800</strain>
    </source>
</reference>
<dbReference type="Proteomes" id="UP000198397">
    <property type="component" value="Unassembled WGS sequence"/>
</dbReference>
<keyword evidence="1" id="KW-0472">Membrane</keyword>
<name>A0A238Y6F2_HALVU</name>
<sequence length="46" mass="5109">MWSKVIVFRVVDVNLRSLCVSFGLLIALLGVAATMLVPNRLLGMEY</sequence>
<dbReference type="EMBL" id="FZNQ01000031">
    <property type="protein sequence ID" value="SNR66381.1"/>
    <property type="molecule type" value="Genomic_DNA"/>
</dbReference>
<feature type="transmembrane region" description="Helical" evidence="1">
    <location>
        <begin position="15"/>
        <end position="37"/>
    </location>
</feature>
<dbReference type="RefSeq" id="WP_179213689.1">
    <property type="nucleotide sequence ID" value="NZ_FZNQ01000031.1"/>
</dbReference>
<protein>
    <submittedName>
        <fullName evidence="2">Uncharacterized protein</fullName>
    </submittedName>
</protein>
<evidence type="ECO:0000256" key="1">
    <source>
        <dbReference type="SAM" id="Phobius"/>
    </source>
</evidence>